<gene>
    <name evidence="1" type="ORF">CEPIT_LOCUS21665</name>
</gene>
<evidence type="ECO:0000313" key="2">
    <source>
        <dbReference type="Proteomes" id="UP001152523"/>
    </source>
</evidence>
<accession>A0AAV0E4V2</accession>
<proteinExistence type="predicted"/>
<organism evidence="1 2">
    <name type="scientific">Cuscuta epithymum</name>
    <dbReference type="NCBI Taxonomy" id="186058"/>
    <lineage>
        <taxon>Eukaryota</taxon>
        <taxon>Viridiplantae</taxon>
        <taxon>Streptophyta</taxon>
        <taxon>Embryophyta</taxon>
        <taxon>Tracheophyta</taxon>
        <taxon>Spermatophyta</taxon>
        <taxon>Magnoliopsida</taxon>
        <taxon>eudicotyledons</taxon>
        <taxon>Gunneridae</taxon>
        <taxon>Pentapetalae</taxon>
        <taxon>asterids</taxon>
        <taxon>lamiids</taxon>
        <taxon>Solanales</taxon>
        <taxon>Convolvulaceae</taxon>
        <taxon>Cuscuteae</taxon>
        <taxon>Cuscuta</taxon>
        <taxon>Cuscuta subgen. Cuscuta</taxon>
    </lineage>
</organism>
<protein>
    <submittedName>
        <fullName evidence="1">Uncharacterized protein</fullName>
    </submittedName>
</protein>
<comment type="caution">
    <text evidence="1">The sequence shown here is derived from an EMBL/GenBank/DDBJ whole genome shotgun (WGS) entry which is preliminary data.</text>
</comment>
<keyword evidence="2" id="KW-1185">Reference proteome</keyword>
<sequence length="148" mass="16609">MMMMWQSRYLFLNFPFFSSLFLFSSPLLSLLSLFLLPFSSARHFSSYLSDPHFLHTFSSAGHFFSLTLLLYSSIDSTLLLSPEGFNGLEVGAKGVLQEFKSSPLIMFDDGGGRRTSAVVSTDLGHLLELIPVTNVQRHQRRSCRAPPP</sequence>
<reference evidence="1" key="1">
    <citation type="submission" date="2022-07" db="EMBL/GenBank/DDBJ databases">
        <authorList>
            <person name="Macas J."/>
            <person name="Novak P."/>
            <person name="Neumann P."/>
        </authorList>
    </citation>
    <scope>NUCLEOTIDE SEQUENCE</scope>
</reference>
<dbReference type="Proteomes" id="UP001152523">
    <property type="component" value="Unassembled WGS sequence"/>
</dbReference>
<evidence type="ECO:0000313" key="1">
    <source>
        <dbReference type="EMBL" id="CAH9116916.1"/>
    </source>
</evidence>
<dbReference type="EMBL" id="CAMAPF010000316">
    <property type="protein sequence ID" value="CAH9116916.1"/>
    <property type="molecule type" value="Genomic_DNA"/>
</dbReference>
<name>A0AAV0E4V2_9ASTE</name>
<dbReference type="AlphaFoldDB" id="A0AAV0E4V2"/>